<protein>
    <submittedName>
        <fullName evidence="2">Uncharacterized protein</fullName>
    </submittedName>
</protein>
<reference evidence="2" key="1">
    <citation type="journal article" date="2020" name="bioRxiv">
        <title>Chromosome-level reference genome of the European wasp spider Argiope bruennichi: a resource for studies on range expansion and evolutionary adaptation.</title>
        <authorList>
            <person name="Sheffer M.M."/>
            <person name="Hoppe A."/>
            <person name="Krehenwinkel H."/>
            <person name="Uhl G."/>
            <person name="Kuss A.W."/>
            <person name="Jensen L."/>
            <person name="Jensen C."/>
            <person name="Gillespie R.G."/>
            <person name="Hoff K.J."/>
            <person name="Prost S."/>
        </authorList>
    </citation>
    <scope>NUCLEOTIDE SEQUENCE</scope>
</reference>
<feature type="transmembrane region" description="Helical" evidence="1">
    <location>
        <begin position="164"/>
        <end position="182"/>
    </location>
</feature>
<dbReference type="Proteomes" id="UP000807504">
    <property type="component" value="Unassembled WGS sequence"/>
</dbReference>
<dbReference type="AlphaFoldDB" id="A0A8T0EMW1"/>
<organism evidence="2 3">
    <name type="scientific">Argiope bruennichi</name>
    <name type="common">Wasp spider</name>
    <name type="synonym">Aranea bruennichi</name>
    <dbReference type="NCBI Taxonomy" id="94029"/>
    <lineage>
        <taxon>Eukaryota</taxon>
        <taxon>Metazoa</taxon>
        <taxon>Ecdysozoa</taxon>
        <taxon>Arthropoda</taxon>
        <taxon>Chelicerata</taxon>
        <taxon>Arachnida</taxon>
        <taxon>Araneae</taxon>
        <taxon>Araneomorphae</taxon>
        <taxon>Entelegynae</taxon>
        <taxon>Araneoidea</taxon>
        <taxon>Araneidae</taxon>
        <taxon>Argiope</taxon>
    </lineage>
</organism>
<feature type="transmembrane region" description="Helical" evidence="1">
    <location>
        <begin position="120"/>
        <end position="144"/>
    </location>
</feature>
<keyword evidence="1" id="KW-0472">Membrane</keyword>
<evidence type="ECO:0000256" key="1">
    <source>
        <dbReference type="SAM" id="Phobius"/>
    </source>
</evidence>
<keyword evidence="3" id="KW-1185">Reference proteome</keyword>
<name>A0A8T0EMW1_ARGBR</name>
<evidence type="ECO:0000313" key="2">
    <source>
        <dbReference type="EMBL" id="KAF8774016.1"/>
    </source>
</evidence>
<proteinExistence type="predicted"/>
<accession>A0A8T0EMW1</accession>
<comment type="caution">
    <text evidence="2">The sequence shown here is derived from an EMBL/GenBank/DDBJ whole genome shotgun (WGS) entry which is preliminary data.</text>
</comment>
<dbReference type="EMBL" id="JABXBU010002227">
    <property type="protein sequence ID" value="KAF8774016.1"/>
    <property type="molecule type" value="Genomic_DNA"/>
</dbReference>
<sequence length="261" mass="29676">MLVSKAEWRHGEEGTIPSHDSMIATLHLVYPLSFHLPQDLWSKRGLVQERVLGEGDGCIPLCTNYITTDPHIQIAPSLPSFLPRTIASREQWCLNPFLLCCFPPMDPAAVGFRSILRITAAHCVCCYCIVARIATSTPAPFLLLFWKERTGRTNSKELDISLNIFWVFIYNGMLIIVSIASLKGKKAQKYVVERCNVTPFSDHCLSPPYSGLIQKFYGTGSWSLTIDRWRKSSRMLCPASFERLQYIHFVHLPKDDQIISR</sequence>
<evidence type="ECO:0000313" key="3">
    <source>
        <dbReference type="Proteomes" id="UP000807504"/>
    </source>
</evidence>
<gene>
    <name evidence="2" type="ORF">HNY73_016619</name>
</gene>
<keyword evidence="1" id="KW-1133">Transmembrane helix</keyword>
<keyword evidence="1" id="KW-0812">Transmembrane</keyword>
<reference evidence="2" key="2">
    <citation type="submission" date="2020-06" db="EMBL/GenBank/DDBJ databases">
        <authorList>
            <person name="Sheffer M."/>
        </authorList>
    </citation>
    <scope>NUCLEOTIDE SEQUENCE</scope>
</reference>